<keyword evidence="3" id="KW-1185">Reference proteome</keyword>
<comment type="caution">
    <text evidence="2">The sequence shown here is derived from an EMBL/GenBank/DDBJ whole genome shotgun (WGS) entry which is preliminary data.</text>
</comment>
<evidence type="ECO:0000313" key="2">
    <source>
        <dbReference type="EMBL" id="MFD1031894.1"/>
    </source>
</evidence>
<reference evidence="3" key="1">
    <citation type="journal article" date="2019" name="Int. J. Syst. Evol. Microbiol.">
        <title>The Global Catalogue of Microorganisms (GCM) 10K type strain sequencing project: providing services to taxonomists for standard genome sequencing and annotation.</title>
        <authorList>
            <consortium name="The Broad Institute Genomics Platform"/>
            <consortium name="The Broad Institute Genome Sequencing Center for Infectious Disease"/>
            <person name="Wu L."/>
            <person name="Ma J."/>
        </authorList>
    </citation>
    <scope>NUCLEOTIDE SEQUENCE [LARGE SCALE GENOMIC DNA]</scope>
    <source>
        <strain evidence="3">CCUG 56756</strain>
    </source>
</reference>
<proteinExistence type="predicted"/>
<evidence type="ECO:0000256" key="1">
    <source>
        <dbReference type="SAM" id="Coils"/>
    </source>
</evidence>
<dbReference type="InterPro" id="IPR009057">
    <property type="entry name" value="Homeodomain-like_sf"/>
</dbReference>
<dbReference type="Gene3D" id="1.10.10.10">
    <property type="entry name" value="Winged helix-like DNA-binding domain superfamily/Winged helix DNA-binding domain"/>
    <property type="match status" value="1"/>
</dbReference>
<gene>
    <name evidence="2" type="ORF">ACFQ1X_10675</name>
</gene>
<dbReference type="Proteomes" id="UP001597109">
    <property type="component" value="Unassembled WGS sequence"/>
</dbReference>
<dbReference type="InterPro" id="IPR036388">
    <property type="entry name" value="WH-like_DNA-bd_sf"/>
</dbReference>
<evidence type="ECO:0000313" key="3">
    <source>
        <dbReference type="Proteomes" id="UP001597109"/>
    </source>
</evidence>
<dbReference type="EMBL" id="JBHTKI010000014">
    <property type="protein sequence ID" value="MFD1031894.1"/>
    <property type="molecule type" value="Genomic_DNA"/>
</dbReference>
<dbReference type="InterPro" id="IPR002514">
    <property type="entry name" value="Transposase_8"/>
</dbReference>
<dbReference type="RefSeq" id="WP_379082489.1">
    <property type="nucleotide sequence ID" value="NZ_JBHTKI010000014.1"/>
</dbReference>
<keyword evidence="1" id="KW-0175">Coiled coil</keyword>
<protein>
    <submittedName>
        <fullName evidence="2">Transposase</fullName>
    </submittedName>
</protein>
<name>A0ABW3LC45_9BACL</name>
<sequence length="112" mass="13510">MNNYAKKPRKAYKRLSQDEKLEAVLEVLENGRKRKEVAEEKDISLNSIAIWIRNYKMYGKEGLSFDKRAAFVPQEETQKELKRLKKIEKRYNEQLEEIEILKKFQAFLRENE</sequence>
<dbReference type="SUPFAM" id="SSF46689">
    <property type="entry name" value="Homeodomain-like"/>
    <property type="match status" value="1"/>
</dbReference>
<feature type="coiled-coil region" evidence="1">
    <location>
        <begin position="74"/>
        <end position="104"/>
    </location>
</feature>
<accession>A0ABW3LC45</accession>
<organism evidence="2 3">
    <name type="scientific">Metaplanococcus flavidus</name>
    <dbReference type="NCBI Taxonomy" id="569883"/>
    <lineage>
        <taxon>Bacteria</taxon>
        <taxon>Bacillati</taxon>
        <taxon>Bacillota</taxon>
        <taxon>Bacilli</taxon>
        <taxon>Bacillales</taxon>
        <taxon>Caryophanaceae</taxon>
        <taxon>Metaplanococcus</taxon>
    </lineage>
</organism>
<dbReference type="Pfam" id="PF01527">
    <property type="entry name" value="HTH_Tnp_1"/>
    <property type="match status" value="1"/>
</dbReference>